<keyword evidence="1" id="KW-0812">Transmembrane</keyword>
<keyword evidence="1" id="KW-0472">Membrane</keyword>
<dbReference type="PANTHER" id="PTHR36927:SF1">
    <property type="entry name" value="MDO-LIKE PROTEIN"/>
    <property type="match status" value="1"/>
</dbReference>
<dbReference type="InterPro" id="IPR002656">
    <property type="entry name" value="Acyl_transf_3_dom"/>
</dbReference>
<dbReference type="GO" id="GO:0016747">
    <property type="term" value="F:acyltransferase activity, transferring groups other than amino-acyl groups"/>
    <property type="evidence" value="ECO:0007669"/>
    <property type="project" value="InterPro"/>
</dbReference>
<evidence type="ECO:0000313" key="4">
    <source>
        <dbReference type="Proteomes" id="UP000464624"/>
    </source>
</evidence>
<gene>
    <name evidence="3" type="ORF">MYXE_03110</name>
</gene>
<dbReference type="InterPro" id="IPR050623">
    <property type="entry name" value="Glucan_succinyl_AcylTrfase"/>
</dbReference>
<sequence length="187" mass="21341">MCPAVLIFGCAFVLGWVMHREQSALRYLAADWLPYLAAAVLATLAAIYVAGDALHFSMQPMPNFKRTVLATTYTLALWCWCFAIIGAAVRFLDEPTPRVRYLSDASYWMYLVHVPIVWLLQASLLRWPLHWSVKFSLVISVTTALLLASYHWLVRSTFVGVFLNGRRYPKSSPHLWPRRGRVNTRPG</sequence>
<dbReference type="PANTHER" id="PTHR36927">
    <property type="entry name" value="BLR4337 PROTEIN"/>
    <property type="match status" value="1"/>
</dbReference>
<dbReference type="AlphaFoldDB" id="A0AAD1GXF1"/>
<evidence type="ECO:0000259" key="2">
    <source>
        <dbReference type="Pfam" id="PF01757"/>
    </source>
</evidence>
<dbReference type="Proteomes" id="UP000464624">
    <property type="component" value="Chromosome"/>
</dbReference>
<evidence type="ECO:0000313" key="3">
    <source>
        <dbReference type="EMBL" id="BBU20522.1"/>
    </source>
</evidence>
<evidence type="ECO:0000256" key="1">
    <source>
        <dbReference type="SAM" id="Phobius"/>
    </source>
</evidence>
<feature type="transmembrane region" description="Helical" evidence="1">
    <location>
        <begin position="137"/>
        <end position="154"/>
    </location>
</feature>
<accession>A0AAD1GXF1</accession>
<organism evidence="3 4">
    <name type="scientific">Mycobacterium xenopi</name>
    <dbReference type="NCBI Taxonomy" id="1789"/>
    <lineage>
        <taxon>Bacteria</taxon>
        <taxon>Bacillati</taxon>
        <taxon>Actinomycetota</taxon>
        <taxon>Actinomycetes</taxon>
        <taxon>Mycobacteriales</taxon>
        <taxon>Mycobacteriaceae</taxon>
        <taxon>Mycobacterium</taxon>
    </lineage>
</organism>
<protein>
    <recommendedName>
        <fullName evidence="2">Acyltransferase 3 domain-containing protein</fullName>
    </recommendedName>
</protein>
<name>A0AAD1GXF1_MYCXE</name>
<feature type="transmembrane region" description="Helical" evidence="1">
    <location>
        <begin position="107"/>
        <end position="125"/>
    </location>
</feature>
<dbReference type="KEGG" id="mxe:MYXE_03110"/>
<dbReference type="Pfam" id="PF01757">
    <property type="entry name" value="Acyl_transf_3"/>
    <property type="match status" value="1"/>
</dbReference>
<feature type="domain" description="Acyltransferase 3" evidence="2">
    <location>
        <begin position="9"/>
        <end position="147"/>
    </location>
</feature>
<reference evidence="3 4" key="1">
    <citation type="submission" date="2019-12" db="EMBL/GenBank/DDBJ databases">
        <title>Complete genome sequence of Mycolicibacterium xenopi str. JCM15661T.</title>
        <authorList>
            <person name="Yoshida M."/>
            <person name="Fukano H."/>
            <person name="Asakura T."/>
            <person name="Hoshino Y."/>
        </authorList>
    </citation>
    <scope>NUCLEOTIDE SEQUENCE [LARGE SCALE GENOMIC DNA]</scope>
    <source>
        <strain evidence="3 4">JCM 15661T</strain>
    </source>
</reference>
<feature type="transmembrane region" description="Helical" evidence="1">
    <location>
        <begin position="36"/>
        <end position="56"/>
    </location>
</feature>
<dbReference type="EMBL" id="AP022314">
    <property type="protein sequence ID" value="BBU20522.1"/>
    <property type="molecule type" value="Genomic_DNA"/>
</dbReference>
<feature type="transmembrane region" description="Helical" evidence="1">
    <location>
        <begin position="68"/>
        <end position="92"/>
    </location>
</feature>
<keyword evidence="1" id="KW-1133">Transmembrane helix</keyword>
<proteinExistence type="predicted"/>